<proteinExistence type="predicted"/>
<evidence type="ECO:0000313" key="1">
    <source>
        <dbReference type="EMBL" id="AKR04329.1"/>
    </source>
</evidence>
<dbReference type="RefSeq" id="YP_009162577.1">
    <property type="nucleotide sequence ID" value="NC_027707.1"/>
</dbReference>
<protein>
    <submittedName>
        <fullName evidence="1">Uncharacterized protein</fullName>
    </submittedName>
</protein>
<dbReference type="EMBL" id="KT159937">
    <property type="protein sequence ID" value="AKR04329.1"/>
    <property type="molecule type" value="Genomic_DNA"/>
</dbReference>
<dbReference type="Proteomes" id="UP000105007">
    <property type="component" value="Segment"/>
</dbReference>
<dbReference type="GeneID" id="25392372"/>
<evidence type="ECO:0000313" key="2">
    <source>
        <dbReference type="Proteomes" id="UP000105007"/>
    </source>
</evidence>
<keyword evidence="2" id="KW-1185">Reference proteome</keyword>
<accession>A0A0H4YFT6</accession>
<reference evidence="1 2" key="1">
    <citation type="journal article" date="2015" name="J. Virol.">
        <title>Salmon gill poxvirus, the deepest representative of the Chordopoxvirinae.</title>
        <authorList>
            <person name="Gjessing M.C."/>
            <person name="Yutin N."/>
            <person name="Tengs T."/>
            <person name="Senkevich T."/>
            <person name="Koonin E.V."/>
            <person name="Ronning H.P."/>
            <person name="Alarson M."/>
            <person name="Ylving S."/>
            <person name="Lie K.-I."/>
            <person name="Saure B."/>
            <person name="Tran L."/>
            <person name="Moss B."/>
            <person name="Dale O.B."/>
        </authorList>
    </citation>
    <scope>NUCLEOTIDE SEQUENCE [LARGE SCALE GENOMIC DNA]</scope>
    <source>
        <strain evidence="1">2012-04-F277-L3G</strain>
    </source>
</reference>
<name>A0A0H4YFT6_9POXV</name>
<gene>
    <name evidence="1" type="ORF">SGPV205</name>
</gene>
<organism evidence="1 2">
    <name type="scientific">Salmon gill poxvirus</name>
    <dbReference type="NCBI Taxonomy" id="1680908"/>
    <lineage>
        <taxon>Viruses</taxon>
        <taxon>Varidnaviria</taxon>
        <taxon>Bamfordvirae</taxon>
        <taxon>Nucleocytoviricota</taxon>
        <taxon>Pokkesviricetes</taxon>
        <taxon>Chitovirales</taxon>
        <taxon>Poxviridae</taxon>
        <taxon>Chordopoxvirinae</taxon>
        <taxon>Salmonpoxvirus</taxon>
        <taxon>Salmonpoxvirus gillpox</taxon>
        <taxon>Salmon gillpox virus</taxon>
    </lineage>
</organism>
<sequence>MGTTLYDIENYFPYEHDDSDTDYYDSDIDIDIDYENIVNRTRERTGLLRFFDREYLSFPEVTSVIFTSTDRKCTDALLLKLLYSTVHESIKCDFYPNYSYSTKIPEMYNNIGKNLGVLLVVEVDYGIDWQHIKTVVDILPNVEKITAIINESEYSYSKLCPELVNIPDLTIYIRVGTLGDLKHPDVIDGTASLWFQEWDLSRNTTVKTILSTLETKCEGKSPEFILGLYNAMATRLTRCKITFSDRLDAGFDYQGGILHFQNTCPHNTPTLKSPDHIMVELFGEFNINNTIQNARDVYRLGTMLSVLGTYKAKQADMTRPFYIFTSDFLKSKLCLDTFK</sequence>
<dbReference type="KEGG" id="vg:25392372"/>